<dbReference type="PANTHER" id="PTHR15749:SF4">
    <property type="entry name" value="FANCONI-ASSOCIATED NUCLEASE 1"/>
    <property type="match status" value="1"/>
</dbReference>
<dbReference type="GO" id="GO:0004528">
    <property type="term" value="F:phosphodiesterase I activity"/>
    <property type="evidence" value="ECO:0007669"/>
    <property type="project" value="UniProtKB-EC"/>
</dbReference>
<evidence type="ECO:0000256" key="2">
    <source>
        <dbReference type="ARBA" id="ARBA00005533"/>
    </source>
</evidence>
<keyword evidence="8" id="KW-0234">DNA repair</keyword>
<feature type="compositionally biased region" description="Low complexity" evidence="9">
    <location>
        <begin position="574"/>
        <end position="586"/>
    </location>
</feature>
<feature type="region of interest" description="Disordered" evidence="9">
    <location>
        <begin position="1"/>
        <end position="87"/>
    </location>
</feature>
<comment type="cofactor">
    <cofactor evidence="8">
        <name>Mg(2+)</name>
        <dbReference type="ChEBI" id="CHEBI:18420"/>
    </cofactor>
    <cofactor evidence="8">
        <name>Mn(2+)</name>
        <dbReference type="ChEBI" id="CHEBI:29035"/>
    </cofactor>
</comment>
<keyword evidence="8" id="KW-0227">DNA damage</keyword>
<dbReference type="Proteomes" id="UP000256970">
    <property type="component" value="Unassembled WGS sequence"/>
</dbReference>
<dbReference type="PANTHER" id="PTHR15749">
    <property type="entry name" value="FANCONI-ASSOCIATED NUCLEASE 1"/>
    <property type="match status" value="1"/>
</dbReference>
<feature type="compositionally biased region" description="Low complexity" evidence="9">
    <location>
        <begin position="597"/>
        <end position="610"/>
    </location>
</feature>
<protein>
    <recommendedName>
        <fullName evidence="8">Fanconi-associated nuclease</fullName>
        <ecNumber evidence="8">3.1.4.1</ecNumber>
    </recommendedName>
</protein>
<dbReference type="SMART" id="SM00990">
    <property type="entry name" value="VRR_NUC"/>
    <property type="match status" value="1"/>
</dbReference>
<feature type="compositionally biased region" description="Basic residues" evidence="9">
    <location>
        <begin position="587"/>
        <end position="596"/>
    </location>
</feature>
<dbReference type="InterPro" id="IPR011856">
    <property type="entry name" value="tRNA_endonuc-like_dom_sf"/>
</dbReference>
<keyword evidence="12" id="KW-1185">Reference proteome</keyword>
<evidence type="ECO:0000256" key="3">
    <source>
        <dbReference type="ARBA" id="ARBA00022722"/>
    </source>
</evidence>
<dbReference type="InterPro" id="IPR014883">
    <property type="entry name" value="VRR_NUC"/>
</dbReference>
<evidence type="ECO:0000259" key="10">
    <source>
        <dbReference type="SMART" id="SM00990"/>
    </source>
</evidence>
<dbReference type="GO" id="GO:0017108">
    <property type="term" value="F:5'-flap endonuclease activity"/>
    <property type="evidence" value="ECO:0007669"/>
    <property type="project" value="TreeGrafter"/>
</dbReference>
<dbReference type="InterPro" id="IPR049126">
    <property type="entry name" value="FAN1-like_TPR"/>
</dbReference>
<proteinExistence type="inferred from homology"/>
<dbReference type="STRING" id="3088.A0A383V904"/>
<dbReference type="GO" id="GO:0008270">
    <property type="term" value="F:zinc ion binding"/>
    <property type="evidence" value="ECO:0007669"/>
    <property type="project" value="InterPro"/>
</dbReference>
<dbReference type="EMBL" id="FNXT01000198">
    <property type="protein sequence ID" value="SZX62065.1"/>
    <property type="molecule type" value="Genomic_DNA"/>
</dbReference>
<feature type="compositionally biased region" description="Low complexity" evidence="9">
    <location>
        <begin position="734"/>
        <end position="745"/>
    </location>
</feature>
<dbReference type="EC" id="3.1.4.1" evidence="8"/>
<sequence length="1223" mass="128740">MRGHGSLQQMLGKKVTGAKRREPRAGTPSLDQAEQKRHKTANQGGAAGAAQGHSTGQQKLSSFFTAKPRQQPPPASKKRAVTGSNQVKEPAEDIEAAAAAPASIPEQPHFTVYTRIVGRQHQEAVAEQQPPCKGEELLLLREPNNAVDPCAILVCSRTRAGGMRPHGHLPASVASHLASLLDSAQVEATAELADEAAAAAADASSSGELPPFEGAAAAADSSSSSLARTGSGSIRWRLKLTIRLAGCTTSSAAAAAAGPVAAVTAALEAAAAAGIQSLEPGRNNGAVLSASFEHILQQARQYDLHLLDTQEQAVLASMQALPPPAKCLLMRLLLRKRTWFALDALAYPDVPDTAAAAAQLSGSGLLCYSHEPGADLAGLLPQLPAAVLKQLLALLLPRNHPGMAAARARSGAAAAGGQEGQTAKAAMLASIQLCCQSAAGWARLQGALSSVAGVWLAVLPEVAATFARLQHLYFLTPGQDLGMFLAVDRGVLRYPPYCVSRQRPVFASRAALLGYEEALALAGRVEAALEDGDNAAAWQLLQPALAALRAGSHKAVAWQEEQGATMPNPPPAQSAPQQPAPQQHAPQQHRHLHLRTHLTPQQQQQQQQQQALDELRTPSPRPAYSGIFHPSPSAAASRSRSRSPSPSSNSPGSSSGSDSDDAASGSSARRVARGSSVRWGSSASSSTSSSSARTGTSAHVTTSTTAATAAQAESKHNAQAEQAAVDQEQHENISQQQQQSSAVAARTGTTVAGSAGSVAIIPGLPSSSSAAAAAAAAAGQAAAVLPPLWLARFSAGWVHASLGTVAVSLLEKQKRWGEAVELLRLLLGGNGCVARRGDWWERLAINLEHQGLAEQALEAVESSLADAWAVESSLADAWVRWGDRLGLQRRLLRLAKPPRRWRRPAWAPQAEWEPPEVAITGRPLNCTVGLKSRFYGLDGSQVTVEALALQHYASAEGGGWQGLHCEGGVWATLFGLLLWDVIFASVPDVLRSPFQVAPLDLGSECFYSARRDALDRQLSRIADGEAGAILSATWAAHSGQMCRGVNWQRFEQALLLDIVECVGGLGLAAVLRLMAEDHSGAAGGLPDLLLWRPADRCAKAVEVKGPRDRLSHQQRFWLAAMADSGMAVEVLKELPAGSREPQVLLHTWLFVAGSGMGGGAESAGAGRNQQEQAVRVRCALCFKPRLHFWQGRGREAGASQQQQQQQGQVGRQAVWELLPSHQR</sequence>
<dbReference type="GO" id="GO:0016818">
    <property type="term" value="F:hydrolase activity, acting on acid anhydrides, in phosphorus-containing anhydrides"/>
    <property type="evidence" value="ECO:0007669"/>
    <property type="project" value="InterPro"/>
</dbReference>
<evidence type="ECO:0000256" key="9">
    <source>
        <dbReference type="SAM" id="MobiDB-lite"/>
    </source>
</evidence>
<evidence type="ECO:0000256" key="5">
    <source>
        <dbReference type="ARBA" id="ARBA00022801"/>
    </source>
</evidence>
<feature type="region of interest" description="Disordered" evidence="9">
    <location>
        <begin position="556"/>
        <end position="745"/>
    </location>
</feature>
<evidence type="ECO:0000256" key="8">
    <source>
        <dbReference type="RuleBase" id="RU365033"/>
    </source>
</evidence>
<keyword evidence="3 8" id="KW-0540">Nuclease</keyword>
<dbReference type="InterPro" id="IPR049125">
    <property type="entry name" value="FAN1-like_WH"/>
</dbReference>
<dbReference type="InterPro" id="IPR033315">
    <property type="entry name" value="Fan1-like"/>
</dbReference>
<comment type="similarity">
    <text evidence="2 8">Belongs to the FAN1 family.</text>
</comment>
<dbReference type="GO" id="GO:0008409">
    <property type="term" value="F:5'-3' exonuclease activity"/>
    <property type="evidence" value="ECO:0007669"/>
    <property type="project" value="TreeGrafter"/>
</dbReference>
<dbReference type="InterPro" id="IPR049132">
    <property type="entry name" value="FAN1-like_euk"/>
</dbReference>
<keyword evidence="6 8" id="KW-0460">Magnesium</keyword>
<comment type="catalytic activity">
    <reaction evidence="1 8">
        <text>Hydrolytically removes 5'-nucleotides successively from the 3'-hydroxy termini of 3'-hydroxy-terminated oligonucleotides.</text>
        <dbReference type="EC" id="3.1.4.1"/>
    </reaction>
</comment>
<reference evidence="11 12" key="1">
    <citation type="submission" date="2016-10" db="EMBL/GenBank/DDBJ databases">
        <authorList>
            <person name="Cai Z."/>
        </authorList>
    </citation>
    <scope>NUCLEOTIDE SEQUENCE [LARGE SCALE GENOMIC DNA]</scope>
</reference>
<feature type="compositionally biased region" description="Low complexity" evidence="9">
    <location>
        <begin position="630"/>
        <end position="712"/>
    </location>
</feature>
<keyword evidence="4 8" id="KW-0479">Metal-binding</keyword>
<evidence type="ECO:0000313" key="11">
    <source>
        <dbReference type="EMBL" id="SZX62065.1"/>
    </source>
</evidence>
<dbReference type="Pfam" id="PF08797">
    <property type="entry name" value="HIRAN"/>
    <property type="match status" value="1"/>
</dbReference>
<dbReference type="Pfam" id="PF21170">
    <property type="entry name" value="FAN1_TPR"/>
    <property type="match status" value="1"/>
</dbReference>
<feature type="compositionally biased region" description="Low complexity" evidence="9">
    <location>
        <begin position="41"/>
        <end position="58"/>
    </location>
</feature>
<accession>A0A383V904</accession>
<dbReference type="Gene3D" id="3.30.70.2330">
    <property type="match status" value="1"/>
</dbReference>
<dbReference type="Pfam" id="PF21315">
    <property type="entry name" value="FAN1_HTH"/>
    <property type="match status" value="1"/>
</dbReference>
<evidence type="ECO:0000256" key="1">
    <source>
        <dbReference type="ARBA" id="ARBA00000983"/>
    </source>
</evidence>
<keyword evidence="8" id="KW-0539">Nucleus</keyword>
<comment type="function">
    <text evidence="8">Nuclease required for the repair of DNA interstrand cross-links (ICL). Acts as a 5'-3' exonuclease that anchors at a cut end of DNA and cleaves DNA successively at every third nucleotide, allowing to excise an ICL from one strand through flanking incisions.</text>
</comment>
<dbReference type="Gene3D" id="3.40.1350.10">
    <property type="match status" value="1"/>
</dbReference>
<evidence type="ECO:0000256" key="7">
    <source>
        <dbReference type="ARBA" id="ARBA00023211"/>
    </source>
</evidence>
<evidence type="ECO:0000313" key="12">
    <source>
        <dbReference type="Proteomes" id="UP000256970"/>
    </source>
</evidence>
<keyword evidence="5 8" id="KW-0378">Hydrolase</keyword>
<evidence type="ECO:0000256" key="4">
    <source>
        <dbReference type="ARBA" id="ARBA00022723"/>
    </source>
</evidence>
<dbReference type="Pfam" id="PF08774">
    <property type="entry name" value="VRR_NUC"/>
    <property type="match status" value="1"/>
</dbReference>
<dbReference type="InterPro" id="IPR014905">
    <property type="entry name" value="HIRAN"/>
</dbReference>
<feature type="domain" description="VRR-NUC" evidence="10">
    <location>
        <begin position="1021"/>
        <end position="1133"/>
    </location>
</feature>
<dbReference type="GO" id="GO:0070336">
    <property type="term" value="F:flap-structured DNA binding"/>
    <property type="evidence" value="ECO:0007669"/>
    <property type="project" value="TreeGrafter"/>
</dbReference>
<comment type="subcellular location">
    <subcellularLocation>
        <location evidence="8">Nucleus</location>
    </subcellularLocation>
</comment>
<keyword evidence="7 8" id="KW-0464">Manganese</keyword>
<evidence type="ECO:0000256" key="6">
    <source>
        <dbReference type="ARBA" id="ARBA00022842"/>
    </source>
</evidence>
<dbReference type="GO" id="GO:0005634">
    <property type="term" value="C:nucleus"/>
    <property type="evidence" value="ECO:0007669"/>
    <property type="project" value="UniProtKB-SubCell"/>
</dbReference>
<gene>
    <name evidence="11" type="ORF">BQ4739_LOCUS2607</name>
</gene>
<organism evidence="11 12">
    <name type="scientific">Tetradesmus obliquus</name>
    <name type="common">Green alga</name>
    <name type="synonym">Acutodesmus obliquus</name>
    <dbReference type="NCBI Taxonomy" id="3088"/>
    <lineage>
        <taxon>Eukaryota</taxon>
        <taxon>Viridiplantae</taxon>
        <taxon>Chlorophyta</taxon>
        <taxon>core chlorophytes</taxon>
        <taxon>Chlorophyceae</taxon>
        <taxon>CS clade</taxon>
        <taxon>Sphaeropleales</taxon>
        <taxon>Scenedesmaceae</taxon>
        <taxon>Tetradesmus</taxon>
    </lineage>
</organism>
<name>A0A383V904_TETOB</name>
<dbReference type="GO" id="GO:0036297">
    <property type="term" value="P:interstrand cross-link repair"/>
    <property type="evidence" value="ECO:0007669"/>
    <property type="project" value="InterPro"/>
</dbReference>
<dbReference type="CDD" id="cd22326">
    <property type="entry name" value="FAN1-like"/>
    <property type="match status" value="1"/>
</dbReference>
<dbReference type="AlphaFoldDB" id="A0A383V904"/>